<dbReference type="PANTHER" id="PTHR11803">
    <property type="entry name" value="2-IMINOBUTANOATE/2-IMINOPROPANOATE DEAMINASE RIDA"/>
    <property type="match status" value="1"/>
</dbReference>
<protein>
    <submittedName>
        <fullName evidence="2">RidA family protein</fullName>
    </submittedName>
</protein>
<dbReference type="RefSeq" id="WP_252161577.1">
    <property type="nucleotide sequence ID" value="NZ_CP098810.1"/>
</dbReference>
<dbReference type="Pfam" id="PF01042">
    <property type="entry name" value="Ribonuc_L-PSP"/>
    <property type="match status" value="1"/>
</dbReference>
<organism evidence="2 3">
    <name type="scientific">Ensifer adhaerens</name>
    <name type="common">Sinorhizobium morelense</name>
    <dbReference type="NCBI Taxonomy" id="106592"/>
    <lineage>
        <taxon>Bacteria</taxon>
        <taxon>Pseudomonadati</taxon>
        <taxon>Pseudomonadota</taxon>
        <taxon>Alphaproteobacteria</taxon>
        <taxon>Hyphomicrobiales</taxon>
        <taxon>Rhizobiaceae</taxon>
        <taxon>Sinorhizobium/Ensifer group</taxon>
        <taxon>Ensifer</taxon>
    </lineage>
</organism>
<dbReference type="CDD" id="cd00448">
    <property type="entry name" value="YjgF_YER057c_UK114_family"/>
    <property type="match status" value="1"/>
</dbReference>
<dbReference type="GO" id="GO:0005829">
    <property type="term" value="C:cytosol"/>
    <property type="evidence" value="ECO:0007669"/>
    <property type="project" value="TreeGrafter"/>
</dbReference>
<sequence>MNRVPAIDSLPRPKFRYSPALEAGPFIKTAGLVGLDRETGELVTGGAAAEMECILKNVRALMADNKLEPSNMVSATIYTTDFENFGAINSVWNSFFPADGPLPTRTSIGVSALPVGAAVEAEFTFYRSGCEPSRSEQCRNCGKCGA</sequence>
<comment type="similarity">
    <text evidence="1">Belongs to the RutC family.</text>
</comment>
<name>A0A9Q9DEB0_ENSAD</name>
<gene>
    <name evidence="2" type="ORF">NE863_35180</name>
</gene>
<evidence type="ECO:0000313" key="2">
    <source>
        <dbReference type="EMBL" id="USJ28509.1"/>
    </source>
</evidence>
<dbReference type="InterPro" id="IPR006175">
    <property type="entry name" value="YjgF/YER057c/UK114"/>
</dbReference>
<accession>A0A9Q9DEB0</accession>
<dbReference type="InterPro" id="IPR035959">
    <property type="entry name" value="RutC-like_sf"/>
</dbReference>
<dbReference type="EMBL" id="CP098810">
    <property type="protein sequence ID" value="USJ28509.1"/>
    <property type="molecule type" value="Genomic_DNA"/>
</dbReference>
<dbReference type="GO" id="GO:0019239">
    <property type="term" value="F:deaminase activity"/>
    <property type="evidence" value="ECO:0007669"/>
    <property type="project" value="TreeGrafter"/>
</dbReference>
<dbReference type="Proteomes" id="UP001055460">
    <property type="component" value="Plasmid pC"/>
</dbReference>
<dbReference type="Gene3D" id="3.30.1330.40">
    <property type="entry name" value="RutC-like"/>
    <property type="match status" value="1"/>
</dbReference>
<geneLocation type="plasmid" evidence="2 3">
    <name>pC</name>
</geneLocation>
<reference evidence="2" key="1">
    <citation type="submission" date="2022-06" db="EMBL/GenBank/DDBJ databases">
        <title>Physiological and biochemical characterization and genomic elucidation of a strain of the genus Ensifer adhaerens M8 that combines arsenic oxidation and chromium reduction.</title>
        <authorList>
            <person name="Li X."/>
            <person name="Yu c."/>
        </authorList>
    </citation>
    <scope>NUCLEOTIDE SEQUENCE</scope>
    <source>
        <strain evidence="2">M8</strain>
        <plasmid evidence="2">pC</plasmid>
    </source>
</reference>
<keyword evidence="2" id="KW-0614">Plasmid</keyword>
<proteinExistence type="inferred from homology"/>
<dbReference type="SUPFAM" id="SSF55298">
    <property type="entry name" value="YjgF-like"/>
    <property type="match status" value="1"/>
</dbReference>
<evidence type="ECO:0000256" key="1">
    <source>
        <dbReference type="ARBA" id="ARBA00010552"/>
    </source>
</evidence>
<dbReference type="PANTHER" id="PTHR11803:SF58">
    <property type="entry name" value="PROTEIN HMF1-RELATED"/>
    <property type="match status" value="1"/>
</dbReference>
<dbReference type="AlphaFoldDB" id="A0A9Q9DEB0"/>
<evidence type="ECO:0000313" key="3">
    <source>
        <dbReference type="Proteomes" id="UP001055460"/>
    </source>
</evidence>